<protein>
    <recommendedName>
        <fullName evidence="2">Insulin receptor substrate 1</fullName>
    </recommendedName>
    <alternativeName>
        <fullName evidence="8">Protein chico</fullName>
    </alternativeName>
</protein>
<evidence type="ECO:0000259" key="11">
    <source>
        <dbReference type="PROSITE" id="PS51064"/>
    </source>
</evidence>
<evidence type="ECO:0000256" key="5">
    <source>
        <dbReference type="ARBA" id="ARBA00022737"/>
    </source>
</evidence>
<evidence type="ECO:0000256" key="6">
    <source>
        <dbReference type="ARBA" id="ARBA00022782"/>
    </source>
</evidence>
<dbReference type="InterPro" id="IPR002404">
    <property type="entry name" value="IRS_PTB"/>
</dbReference>
<keyword evidence="5" id="KW-0677">Repeat</keyword>
<evidence type="ECO:0000313" key="14">
    <source>
        <dbReference type="Proteomes" id="UP000014760"/>
    </source>
</evidence>
<dbReference type="Pfam" id="PF02174">
    <property type="entry name" value="IRS"/>
    <property type="match status" value="1"/>
</dbReference>
<dbReference type="OrthoDB" id="946068at2759"/>
<dbReference type="GO" id="GO:0005158">
    <property type="term" value="F:insulin receptor binding"/>
    <property type="evidence" value="ECO:0007669"/>
    <property type="project" value="InterPro"/>
</dbReference>
<dbReference type="InterPro" id="IPR039011">
    <property type="entry name" value="IRS"/>
</dbReference>
<dbReference type="HOGENOM" id="CLU_004902_3_0_1"/>
<feature type="non-terminal residue" evidence="12">
    <location>
        <position position="1"/>
    </location>
</feature>
<dbReference type="InterPro" id="IPR001849">
    <property type="entry name" value="PH_domain"/>
</dbReference>
<sequence>QTMKKKYFVLRENTALGPARLEYYDSEKKFKAGALPKRSVTLSSCFSINNKCDARHRYTLALFTKDSCLTMVCDSEEEQQAWLQSMLDLRNLSADEDNSPVPLFDRIWPVTVKDKGVGSGRHLVPGQYRLCLTNTSLGLVRLNHEEPDITFQLDSIRRCGNKDKFFFMELGRGCKTGEGELWLQVEDEIIALNMHDNILR</sequence>
<dbReference type="GO" id="GO:0043548">
    <property type="term" value="F:phosphatidylinositol 3-kinase binding"/>
    <property type="evidence" value="ECO:0007669"/>
    <property type="project" value="TreeGrafter"/>
</dbReference>
<comment type="subunit">
    <text evidence="1">Bindings to phosphatidylinositol 3-kinase and SHP2.</text>
</comment>
<dbReference type="GO" id="GO:0048477">
    <property type="term" value="P:oogenesis"/>
    <property type="evidence" value="ECO:0007669"/>
    <property type="project" value="UniProtKB-KW"/>
</dbReference>
<dbReference type="PROSITE" id="PS50003">
    <property type="entry name" value="PH_DOMAIN"/>
    <property type="match status" value="1"/>
</dbReference>
<dbReference type="EMBL" id="KB296645">
    <property type="protein sequence ID" value="ELU11550.1"/>
    <property type="molecule type" value="Genomic_DNA"/>
</dbReference>
<proteinExistence type="predicted"/>
<gene>
    <name evidence="12" type="ORF">CAPTEDRAFT_141845</name>
</gene>
<evidence type="ECO:0000256" key="4">
    <source>
        <dbReference type="ARBA" id="ARBA00022604"/>
    </source>
</evidence>
<evidence type="ECO:0000256" key="7">
    <source>
        <dbReference type="ARBA" id="ARBA00022943"/>
    </source>
</evidence>
<evidence type="ECO:0000259" key="10">
    <source>
        <dbReference type="PROSITE" id="PS50003"/>
    </source>
</evidence>
<dbReference type="EMBL" id="AMQN01005717">
    <property type="status" value="NOT_ANNOTATED_CDS"/>
    <property type="molecule type" value="Genomic_DNA"/>
</dbReference>
<evidence type="ECO:0000313" key="13">
    <source>
        <dbReference type="EnsemblMetazoa" id="CapteP141845"/>
    </source>
</evidence>
<reference evidence="12 14" key="2">
    <citation type="journal article" date="2013" name="Nature">
        <title>Insights into bilaterian evolution from three spiralian genomes.</title>
        <authorList>
            <person name="Simakov O."/>
            <person name="Marletaz F."/>
            <person name="Cho S.J."/>
            <person name="Edsinger-Gonzales E."/>
            <person name="Havlak P."/>
            <person name="Hellsten U."/>
            <person name="Kuo D.H."/>
            <person name="Larsson T."/>
            <person name="Lv J."/>
            <person name="Arendt D."/>
            <person name="Savage R."/>
            <person name="Osoegawa K."/>
            <person name="de Jong P."/>
            <person name="Grimwood J."/>
            <person name="Chapman J.A."/>
            <person name="Shapiro H."/>
            <person name="Aerts A."/>
            <person name="Otillar R.P."/>
            <person name="Terry A.Y."/>
            <person name="Boore J.L."/>
            <person name="Grigoriev I.V."/>
            <person name="Lindberg D.R."/>
            <person name="Seaver E.C."/>
            <person name="Weisblat D.A."/>
            <person name="Putnam N.H."/>
            <person name="Rokhsar D.S."/>
        </authorList>
    </citation>
    <scope>NUCLEOTIDE SEQUENCE</scope>
    <source>
        <strain evidence="12 14">I ESC-2004</strain>
    </source>
</reference>
<dbReference type="GO" id="GO:0005829">
    <property type="term" value="C:cytosol"/>
    <property type="evidence" value="ECO:0007669"/>
    <property type="project" value="TreeGrafter"/>
</dbReference>
<dbReference type="GO" id="GO:0008286">
    <property type="term" value="P:insulin receptor signaling pathway"/>
    <property type="evidence" value="ECO:0007669"/>
    <property type="project" value="InterPro"/>
</dbReference>
<evidence type="ECO:0000256" key="9">
    <source>
        <dbReference type="ARBA" id="ARBA00046145"/>
    </source>
</evidence>
<dbReference type="Pfam" id="PF00169">
    <property type="entry name" value="PH"/>
    <property type="match status" value="1"/>
</dbReference>
<dbReference type="PANTHER" id="PTHR10614">
    <property type="entry name" value="INSULIN RECEPTOR SUBSTRATE"/>
    <property type="match status" value="1"/>
</dbReference>
<dbReference type="SMART" id="SM00310">
    <property type="entry name" value="PTBI"/>
    <property type="match status" value="1"/>
</dbReference>
<name>R7V703_CAPTE</name>
<dbReference type="STRING" id="283909.R7V703"/>
<accession>R7V703</accession>
<feature type="domain" description="PH" evidence="10">
    <location>
        <begin position="1"/>
        <end position="91"/>
    </location>
</feature>
<dbReference type="PROSITE" id="PS51064">
    <property type="entry name" value="IRS_PTB"/>
    <property type="match status" value="1"/>
</dbReference>
<feature type="domain" description="IRS-type PTB" evidence="11">
    <location>
        <begin position="104"/>
        <end position="200"/>
    </location>
</feature>
<dbReference type="OMA" id="HRICLTH"/>
<dbReference type="EnsemblMetazoa" id="CapteT141845">
    <property type="protein sequence ID" value="CapteP141845"/>
    <property type="gene ID" value="CapteG141845"/>
</dbReference>
<dbReference type="GO" id="GO:0005886">
    <property type="term" value="C:plasma membrane"/>
    <property type="evidence" value="ECO:0007669"/>
    <property type="project" value="TreeGrafter"/>
</dbReference>
<evidence type="ECO:0000256" key="3">
    <source>
        <dbReference type="ARBA" id="ARBA00022553"/>
    </source>
</evidence>
<keyword evidence="14" id="KW-1185">Reference proteome</keyword>
<dbReference type="SMART" id="SM01244">
    <property type="entry name" value="IRS"/>
    <property type="match status" value="1"/>
</dbReference>
<keyword evidence="4" id="KW-0341">Growth regulation</keyword>
<evidence type="ECO:0000313" key="12">
    <source>
        <dbReference type="EMBL" id="ELU11550.1"/>
    </source>
</evidence>
<dbReference type="PRINTS" id="PR00628">
    <property type="entry name" value="INSULINRSI"/>
</dbReference>
<keyword evidence="3" id="KW-0597">Phosphoprotein</keyword>
<evidence type="ECO:0000256" key="2">
    <source>
        <dbReference type="ARBA" id="ARBA00015710"/>
    </source>
</evidence>
<dbReference type="SUPFAM" id="SSF50729">
    <property type="entry name" value="PH domain-like"/>
    <property type="match status" value="2"/>
</dbReference>
<evidence type="ECO:0000256" key="8">
    <source>
        <dbReference type="ARBA" id="ARBA00033282"/>
    </source>
</evidence>
<keyword evidence="7" id="KW-0896">Oogenesis</keyword>
<dbReference type="PANTHER" id="PTHR10614:SF13">
    <property type="entry name" value="INSULIN RECEPTOR SUBSTRATE 1"/>
    <property type="match status" value="1"/>
</dbReference>
<reference evidence="14" key="1">
    <citation type="submission" date="2012-12" db="EMBL/GenBank/DDBJ databases">
        <authorList>
            <person name="Hellsten U."/>
            <person name="Grimwood J."/>
            <person name="Chapman J.A."/>
            <person name="Shapiro H."/>
            <person name="Aerts A."/>
            <person name="Otillar R.P."/>
            <person name="Terry A.Y."/>
            <person name="Boore J.L."/>
            <person name="Simakov O."/>
            <person name="Marletaz F."/>
            <person name="Cho S.-J."/>
            <person name="Edsinger-Gonzales E."/>
            <person name="Havlak P."/>
            <person name="Kuo D.-H."/>
            <person name="Larsson T."/>
            <person name="Lv J."/>
            <person name="Arendt D."/>
            <person name="Savage R."/>
            <person name="Osoegawa K."/>
            <person name="de Jong P."/>
            <person name="Lindberg D.R."/>
            <person name="Seaver E.C."/>
            <person name="Weisblat D.A."/>
            <person name="Putnam N.H."/>
            <person name="Grigoriev I.V."/>
            <person name="Rokhsar D.S."/>
        </authorList>
    </citation>
    <scope>NUCLEOTIDE SEQUENCE</scope>
    <source>
        <strain evidence="14">I ESC-2004</strain>
    </source>
</reference>
<dbReference type="Proteomes" id="UP000014760">
    <property type="component" value="Unassembled WGS sequence"/>
</dbReference>
<dbReference type="AlphaFoldDB" id="R7V703"/>
<dbReference type="CDD" id="cd01257">
    <property type="entry name" value="PH_IRS"/>
    <property type="match status" value="1"/>
</dbReference>
<dbReference type="InterPro" id="IPR011993">
    <property type="entry name" value="PH-like_dom_sf"/>
</dbReference>
<keyword evidence="6" id="KW-0221">Differentiation</keyword>
<comment type="function">
    <text evidence="9">Activates phosphatidylinositol 3-kinase when bound to the regulatory p85 subunit. May mediate the control of various cellular processes by insulin-like peptides. When phosphorylated by the insulin receptor binds specifically to various cellular proteins containing SH2 domains. Involved in control of cell proliferation, cell size, and body and organ growth throughout development. Also has a role in a signaling pathway controlling the physiological response required to endure periods of low nutrient conditions. Insulin/insulin-like growth factor (IGF) signaling pathway has a role in regulating aging and is necessary in the ovary for vitellogenic maturation.</text>
</comment>
<reference evidence="13" key="3">
    <citation type="submission" date="2015-06" db="UniProtKB">
        <authorList>
            <consortium name="EnsemblMetazoa"/>
        </authorList>
    </citation>
    <scope>IDENTIFICATION</scope>
</reference>
<dbReference type="Gene3D" id="2.30.29.30">
    <property type="entry name" value="Pleckstrin-homology domain (PH domain)/Phosphotyrosine-binding domain (PTB)"/>
    <property type="match status" value="2"/>
</dbReference>
<organism evidence="12">
    <name type="scientific">Capitella teleta</name>
    <name type="common">Polychaete worm</name>
    <dbReference type="NCBI Taxonomy" id="283909"/>
    <lineage>
        <taxon>Eukaryota</taxon>
        <taxon>Metazoa</taxon>
        <taxon>Spiralia</taxon>
        <taxon>Lophotrochozoa</taxon>
        <taxon>Annelida</taxon>
        <taxon>Polychaeta</taxon>
        <taxon>Sedentaria</taxon>
        <taxon>Scolecida</taxon>
        <taxon>Capitellidae</taxon>
        <taxon>Capitella</taxon>
    </lineage>
</organism>
<evidence type="ECO:0000256" key="1">
    <source>
        <dbReference type="ARBA" id="ARBA00011440"/>
    </source>
</evidence>